<keyword evidence="2" id="KW-0472">Membrane</keyword>
<feature type="transmembrane region" description="Helical" evidence="2">
    <location>
        <begin position="44"/>
        <end position="69"/>
    </location>
</feature>
<dbReference type="InterPro" id="IPR025672">
    <property type="entry name" value="Sigma_reg_C_dom"/>
</dbReference>
<feature type="region of interest" description="Disordered" evidence="1">
    <location>
        <begin position="1"/>
        <end position="25"/>
    </location>
</feature>
<evidence type="ECO:0000313" key="5">
    <source>
        <dbReference type="Proteomes" id="UP000192940"/>
    </source>
</evidence>
<dbReference type="Pfam" id="PF13791">
    <property type="entry name" value="Sigma_reg_C"/>
    <property type="match status" value="1"/>
</dbReference>
<feature type="compositionally biased region" description="Basic and acidic residues" evidence="1">
    <location>
        <begin position="1"/>
        <end position="17"/>
    </location>
</feature>
<keyword evidence="5" id="KW-1185">Reference proteome</keyword>
<dbReference type="Proteomes" id="UP000192940">
    <property type="component" value="Chromosome I"/>
</dbReference>
<dbReference type="STRING" id="1313296.SAMN05661091_1680"/>
<dbReference type="EMBL" id="LT840184">
    <property type="protein sequence ID" value="SMF79238.1"/>
    <property type="molecule type" value="Genomic_DNA"/>
</dbReference>
<evidence type="ECO:0000256" key="2">
    <source>
        <dbReference type="SAM" id="Phobius"/>
    </source>
</evidence>
<name>A0A1X7H408_9BACL</name>
<evidence type="ECO:0000259" key="3">
    <source>
        <dbReference type="Pfam" id="PF13791"/>
    </source>
</evidence>
<gene>
    <name evidence="4" type="ORF">SAMN05661091_1680</name>
</gene>
<evidence type="ECO:0000256" key="1">
    <source>
        <dbReference type="SAM" id="MobiDB-lite"/>
    </source>
</evidence>
<dbReference type="AlphaFoldDB" id="A0A1X7H408"/>
<reference evidence="4 5" key="1">
    <citation type="submission" date="2017-04" db="EMBL/GenBank/DDBJ databases">
        <authorList>
            <person name="Afonso C.L."/>
            <person name="Miller P.J."/>
            <person name="Scott M.A."/>
            <person name="Spackman E."/>
            <person name="Goraichik I."/>
            <person name="Dimitrov K.M."/>
            <person name="Suarez D.L."/>
            <person name="Swayne D.E."/>
        </authorList>
    </citation>
    <scope>NUCLEOTIDE SEQUENCE [LARGE SCALE GENOMIC DNA]</scope>
    <source>
        <strain evidence="4 5">N3/975</strain>
    </source>
</reference>
<accession>A0A1X7H408</accession>
<keyword evidence="2" id="KW-1133">Transmembrane helix</keyword>
<feature type="domain" description="Sigma factor regulator C-terminal" evidence="3">
    <location>
        <begin position="176"/>
        <end position="337"/>
    </location>
</feature>
<keyword evidence="2" id="KW-0812">Transmembrane</keyword>
<evidence type="ECO:0000313" key="4">
    <source>
        <dbReference type="EMBL" id="SMF79238.1"/>
    </source>
</evidence>
<proteinExistence type="predicted"/>
<sequence length="348" mass="40565">MNMRDEFESHEQDVLRDEDFDTEPPKWSKKKFNRMIWRTRVKMLVNAASAMLLLFLLYTVYISAIHIYFDTTDVRGKFIRSIITVVELHEDGVKVEKPANPTIEVTPFLTQKTTLKLYRDVGKWQVITGEIRVKQSLLGKLTYSIENTGAYMNNDSQAAFILPSSIMFDKNDLEQLRKIEDGNVAELSFSINTLMSPEQLMEMLDSYDIAVTGMPVYAGELKDFDTPHTVGGGTDYYVPHLTLRPMSVFEENNKLSMWQLYFSAEDKGRMSEHIDYMMSDLNWMTTNIRYYGVDQDKQRLAYLQKNGVQVYGATVTGPVRELEKLKEQPEFREFRLGRIEVWNWEERS</sequence>
<protein>
    <submittedName>
        <fullName evidence="4">Sigma factor regulator C-terminal</fullName>
    </submittedName>
</protein>
<organism evidence="4 5">
    <name type="scientific">Paenibacillus uliginis N3/975</name>
    <dbReference type="NCBI Taxonomy" id="1313296"/>
    <lineage>
        <taxon>Bacteria</taxon>
        <taxon>Bacillati</taxon>
        <taxon>Bacillota</taxon>
        <taxon>Bacilli</taxon>
        <taxon>Bacillales</taxon>
        <taxon>Paenibacillaceae</taxon>
        <taxon>Paenibacillus</taxon>
    </lineage>
</organism>